<keyword evidence="4" id="KW-1185">Reference proteome</keyword>
<evidence type="ECO:0000313" key="3">
    <source>
        <dbReference type="EMBL" id="GGN94652.1"/>
    </source>
</evidence>
<dbReference type="AlphaFoldDB" id="A0A917YGR1"/>
<organism evidence="3 4">
    <name type="scientific">Streptomyces albiflavescens</name>
    <dbReference type="NCBI Taxonomy" id="1623582"/>
    <lineage>
        <taxon>Bacteria</taxon>
        <taxon>Bacillati</taxon>
        <taxon>Actinomycetota</taxon>
        <taxon>Actinomycetes</taxon>
        <taxon>Kitasatosporales</taxon>
        <taxon>Streptomycetaceae</taxon>
        <taxon>Streptomyces</taxon>
    </lineage>
</organism>
<evidence type="ECO:0000259" key="2">
    <source>
        <dbReference type="Pfam" id="PF11575"/>
    </source>
</evidence>
<gene>
    <name evidence="3" type="ORF">GCM10011579_094370</name>
</gene>
<dbReference type="EMBL" id="BMMM01000031">
    <property type="protein sequence ID" value="GGN94652.1"/>
    <property type="molecule type" value="Genomic_DNA"/>
</dbReference>
<evidence type="ECO:0000256" key="1">
    <source>
        <dbReference type="SAM" id="MobiDB-lite"/>
    </source>
</evidence>
<dbReference type="Proteomes" id="UP000600365">
    <property type="component" value="Unassembled WGS sequence"/>
</dbReference>
<sequence length="292" mass="31603">MPARTLPSGTPADTDARPASSPVADAYARLTAVFPGLSITEPAREEAAPRGGGWVCAARLAEGGAALDAFLAWDETQVIQDYGQRARPDVVASFGLHRYAWPACLLITVPWFLQRRVPRFPVEHVTYERTLGRMAVRVTTFACLPDDPAAGLPGARVVPHEEALRAEVRAAVAEHLGPVLAGFGPRMRRRGRALWGMATDEIVEGLWYIAHLLGEERRAMRELELPLPGATQPYAGSAGFRELTGPNGESLPTRDRASCCLFYTLRPEDTCATCPRTCDADRVTKLTAAAAS</sequence>
<protein>
    <recommendedName>
        <fullName evidence="2">Ferric siderophore reductase C-terminal domain-containing protein</fullName>
    </recommendedName>
</protein>
<name>A0A917YGR1_9ACTN</name>
<dbReference type="Pfam" id="PF11575">
    <property type="entry name" value="FhuF_C"/>
    <property type="match status" value="1"/>
</dbReference>
<reference evidence="3 4" key="1">
    <citation type="journal article" date="2014" name="Int. J. Syst. Evol. Microbiol.">
        <title>Complete genome sequence of Corynebacterium casei LMG S-19264T (=DSM 44701T), isolated from a smear-ripened cheese.</title>
        <authorList>
            <consortium name="US DOE Joint Genome Institute (JGI-PGF)"/>
            <person name="Walter F."/>
            <person name="Albersmeier A."/>
            <person name="Kalinowski J."/>
            <person name="Ruckert C."/>
        </authorList>
    </citation>
    <scope>NUCLEOTIDE SEQUENCE [LARGE SCALE GENOMIC DNA]</scope>
    <source>
        <strain evidence="3 4">CGMCC 4.7111</strain>
    </source>
</reference>
<proteinExistence type="predicted"/>
<evidence type="ECO:0000313" key="4">
    <source>
        <dbReference type="Proteomes" id="UP000600365"/>
    </source>
</evidence>
<accession>A0A917YGR1</accession>
<dbReference type="GO" id="GO:0051537">
    <property type="term" value="F:2 iron, 2 sulfur cluster binding"/>
    <property type="evidence" value="ECO:0007669"/>
    <property type="project" value="InterPro"/>
</dbReference>
<feature type="region of interest" description="Disordered" evidence="1">
    <location>
        <begin position="1"/>
        <end position="20"/>
    </location>
</feature>
<feature type="domain" description="Ferric siderophore reductase C-terminal" evidence="2">
    <location>
        <begin position="256"/>
        <end position="276"/>
    </location>
</feature>
<dbReference type="RefSeq" id="WP_189192348.1">
    <property type="nucleotide sequence ID" value="NZ_BMMM01000031.1"/>
</dbReference>
<comment type="caution">
    <text evidence="3">The sequence shown here is derived from an EMBL/GenBank/DDBJ whole genome shotgun (WGS) entry which is preliminary data.</text>
</comment>
<dbReference type="InterPro" id="IPR024726">
    <property type="entry name" value="FhuF_C"/>
</dbReference>